<feature type="compositionally biased region" description="Low complexity" evidence="7">
    <location>
        <begin position="378"/>
        <end position="388"/>
    </location>
</feature>
<dbReference type="Proteomes" id="UP000315995">
    <property type="component" value="Chromosome"/>
</dbReference>
<dbReference type="PROSITE" id="PS50011">
    <property type="entry name" value="PROTEIN_KINASE_DOM"/>
    <property type="match status" value="1"/>
</dbReference>
<accession>A0A4Y6PNR1</accession>
<dbReference type="PROSITE" id="PS00109">
    <property type="entry name" value="PROTEIN_KINASE_TYR"/>
    <property type="match status" value="1"/>
</dbReference>
<dbReference type="AlphaFoldDB" id="A0A4Y6PNR1"/>
<dbReference type="InterPro" id="IPR008266">
    <property type="entry name" value="Tyr_kinase_AS"/>
</dbReference>
<dbReference type="GO" id="GO:0055085">
    <property type="term" value="P:transmembrane transport"/>
    <property type="evidence" value="ECO:0007669"/>
    <property type="project" value="InterPro"/>
</dbReference>
<dbReference type="NCBIfam" id="TIGR01098">
    <property type="entry name" value="3A0109s03R"/>
    <property type="match status" value="1"/>
</dbReference>
<proteinExistence type="inferred from homology"/>
<evidence type="ECO:0000256" key="7">
    <source>
        <dbReference type="SAM" id="MobiDB-lite"/>
    </source>
</evidence>
<keyword evidence="11" id="KW-1185">Reference proteome</keyword>
<keyword evidence="8" id="KW-0472">Membrane</keyword>
<feature type="transmembrane region" description="Helical" evidence="8">
    <location>
        <begin position="444"/>
        <end position="463"/>
    </location>
</feature>
<dbReference type="SUPFAM" id="SSF56112">
    <property type="entry name" value="Protein kinase-like (PK-like)"/>
    <property type="match status" value="1"/>
</dbReference>
<feature type="compositionally biased region" description="Polar residues" evidence="7">
    <location>
        <begin position="397"/>
        <end position="413"/>
    </location>
</feature>
<gene>
    <name evidence="10" type="primary">phnD</name>
    <name evidence="10" type="ORF">FIV42_04150</name>
</gene>
<organism evidence="10 11">
    <name type="scientific">Persicimonas caeni</name>
    <dbReference type="NCBI Taxonomy" id="2292766"/>
    <lineage>
        <taxon>Bacteria</taxon>
        <taxon>Deltaproteobacteria</taxon>
        <taxon>Bradymonadales</taxon>
        <taxon>Bradymonadaceae</taxon>
        <taxon>Persicimonas</taxon>
    </lineage>
</organism>
<dbReference type="PANTHER" id="PTHR43289">
    <property type="entry name" value="MITOGEN-ACTIVATED PROTEIN KINASE KINASE KINASE 20-RELATED"/>
    <property type="match status" value="1"/>
</dbReference>
<reference evidence="10 11" key="1">
    <citation type="submission" date="2019-06" db="EMBL/GenBank/DDBJ databases">
        <title>Persicimonas caeni gen. nov., sp. nov., a predatory bacterium isolated from solar saltern.</title>
        <authorList>
            <person name="Wang S."/>
        </authorList>
    </citation>
    <scope>NUCLEOTIDE SEQUENCE [LARGE SCALE GENOMIC DNA]</scope>
    <source>
        <strain evidence="10 11">YN101</strain>
    </source>
</reference>
<dbReference type="CDD" id="cd14014">
    <property type="entry name" value="STKc_PknB_like"/>
    <property type="match status" value="1"/>
</dbReference>
<evidence type="ECO:0000313" key="10">
    <source>
        <dbReference type="EMBL" id="QDG49958.1"/>
    </source>
</evidence>
<feature type="compositionally biased region" description="Polar residues" evidence="7">
    <location>
        <begin position="341"/>
        <end position="354"/>
    </location>
</feature>
<dbReference type="Pfam" id="PF00069">
    <property type="entry name" value="Pkinase"/>
    <property type="match status" value="1"/>
</dbReference>
<dbReference type="EMBL" id="CP041186">
    <property type="protein sequence ID" value="QDG49958.1"/>
    <property type="molecule type" value="Genomic_DNA"/>
</dbReference>
<evidence type="ECO:0000256" key="1">
    <source>
        <dbReference type="ARBA" id="ARBA00007162"/>
    </source>
</evidence>
<dbReference type="GO" id="GO:0005524">
    <property type="term" value="F:ATP binding"/>
    <property type="evidence" value="ECO:0007669"/>
    <property type="project" value="UniProtKB-KW"/>
</dbReference>
<feature type="region of interest" description="Disordered" evidence="7">
    <location>
        <begin position="340"/>
        <end position="413"/>
    </location>
</feature>
<evidence type="ECO:0000256" key="2">
    <source>
        <dbReference type="ARBA" id="ARBA00022679"/>
    </source>
</evidence>
<evidence type="ECO:0000256" key="3">
    <source>
        <dbReference type="ARBA" id="ARBA00022729"/>
    </source>
</evidence>
<evidence type="ECO:0000313" key="11">
    <source>
        <dbReference type="Proteomes" id="UP000315995"/>
    </source>
</evidence>
<keyword evidence="4" id="KW-0547">Nucleotide-binding</keyword>
<keyword evidence="5" id="KW-0418">Kinase</keyword>
<dbReference type="Gene3D" id="1.10.510.10">
    <property type="entry name" value="Transferase(Phosphotransferase) domain 1"/>
    <property type="match status" value="1"/>
</dbReference>
<protein>
    <submittedName>
        <fullName evidence="10">Phosphate/phosphite/phosphonate ABC transporter substrate-binding protein</fullName>
    </submittedName>
</protein>
<feature type="domain" description="Protein kinase" evidence="9">
    <location>
        <begin position="14"/>
        <end position="286"/>
    </location>
</feature>
<evidence type="ECO:0000259" key="9">
    <source>
        <dbReference type="PROSITE" id="PS50011"/>
    </source>
</evidence>
<keyword evidence="8" id="KW-1133">Transmembrane helix</keyword>
<keyword evidence="8" id="KW-0812">Transmembrane</keyword>
<feature type="region of interest" description="Disordered" evidence="7">
    <location>
        <begin position="744"/>
        <end position="766"/>
    </location>
</feature>
<evidence type="ECO:0000256" key="4">
    <source>
        <dbReference type="ARBA" id="ARBA00022741"/>
    </source>
</evidence>
<dbReference type="Gene3D" id="3.40.190.10">
    <property type="entry name" value="Periplasmic binding protein-like II"/>
    <property type="match status" value="2"/>
</dbReference>
<dbReference type="Gene3D" id="3.30.200.20">
    <property type="entry name" value="Phosphorylase Kinase, domain 1"/>
    <property type="match status" value="1"/>
</dbReference>
<dbReference type="OrthoDB" id="5478041at2"/>
<keyword evidence="3" id="KW-0732">Signal</keyword>
<dbReference type="GO" id="GO:0043190">
    <property type="term" value="C:ATP-binding cassette (ABC) transporter complex"/>
    <property type="evidence" value="ECO:0007669"/>
    <property type="project" value="InterPro"/>
</dbReference>
<dbReference type="RefSeq" id="WP_141196454.1">
    <property type="nucleotide sequence ID" value="NZ_CP041186.1"/>
</dbReference>
<dbReference type="InterPro" id="IPR000719">
    <property type="entry name" value="Prot_kinase_dom"/>
</dbReference>
<comment type="similarity">
    <text evidence="1">Belongs to the phosphate/phosphite/phosphonate binding protein family.</text>
</comment>
<dbReference type="GO" id="GO:0004674">
    <property type="term" value="F:protein serine/threonine kinase activity"/>
    <property type="evidence" value="ECO:0007669"/>
    <property type="project" value="TreeGrafter"/>
</dbReference>
<accession>A0A5B8Y5X0</accession>
<keyword evidence="6" id="KW-0067">ATP-binding</keyword>
<dbReference type="InterPro" id="IPR005770">
    <property type="entry name" value="PhnD"/>
</dbReference>
<dbReference type="InterPro" id="IPR011009">
    <property type="entry name" value="Kinase-like_dom_sf"/>
</dbReference>
<name>A0A4Y6PNR1_PERCE</name>
<sequence>MSDTNTAPVMLGKYELVTKLATGGMAELFLARERGLAGLERLVVIKRILPHLADDPSFIDMFLREARIIARLNHPNVVQIFELGEENGDYYIAMEYIHGSTVREMQVLAERDGTSLPVQVALSVVDQACRGLHAAHELRDLEGSPLELIHRDVSPHNLMCTTEGFVKVLDFGVAKASQGVEATHSGHLKGKFAYMSPEQCKGLKLDRRADIFALGIVLWEALTDRRLFKREKDLDMMRAVVQEQPEPPSTYNPAVPDVVDRVVLKALVKDRDQRYQTAEQMRRALIQAARASGLAFGEDVLAEFLEKIAGEELAERQATMHDALERSLTSNEKRNLIHVTGSDSRSAVSGSQRQGQDHIATVVDRPADSGSFPELRRSPSGSGSLPSGVRAFDAGDSHSQSGSHPSAQSDLRTTATMDEQSIDMGAPPPNIGGRAADDSNGKTLALIAGVTVASVIAAAFFFWPQIKGSELGQKLLGEEKASPILIGDPIRVGWAPIATPDVLEKEIQPIQAYMEKELGRPVPMEVTSSYEELSKGVRNGDYDIAILPPLLYVQTKKAEPKIRLLAIRQFGGSTSSDALLLTRMDSQVSSLADLEGKTFCFTDRNSTTGNFLPRAYLKRQGHNPGEFIGEVVWSGNHLQALRDLVAQKCDAAATYSGSFLTAGKFGVPVGKIRQLAITGHVPQDSVVAAPDTPDSVAKDLERVLLDFDPKEDAGVETVGEILQITGFSDGSDEAFDDLRDAVENNDELPERLAPKEDGAQAEKGKD</sequence>
<evidence type="ECO:0000256" key="6">
    <source>
        <dbReference type="ARBA" id="ARBA00022840"/>
    </source>
</evidence>
<dbReference type="Pfam" id="PF12974">
    <property type="entry name" value="Phosphonate-bd"/>
    <property type="match status" value="1"/>
</dbReference>
<keyword evidence="2" id="KW-0808">Transferase</keyword>
<dbReference type="PANTHER" id="PTHR43289:SF34">
    <property type="entry name" value="SERINE_THREONINE-PROTEIN KINASE YBDM-RELATED"/>
    <property type="match status" value="1"/>
</dbReference>
<evidence type="ECO:0000256" key="8">
    <source>
        <dbReference type="SAM" id="Phobius"/>
    </source>
</evidence>
<evidence type="ECO:0000256" key="5">
    <source>
        <dbReference type="ARBA" id="ARBA00022777"/>
    </source>
</evidence>
<dbReference type="SUPFAM" id="SSF53850">
    <property type="entry name" value="Periplasmic binding protein-like II"/>
    <property type="match status" value="1"/>
</dbReference>